<dbReference type="EMBL" id="PNCJ01000011">
    <property type="protein sequence ID" value="TMP38178.1"/>
    <property type="molecule type" value="Genomic_DNA"/>
</dbReference>
<accession>A0A5S3X2J1</accession>
<gene>
    <name evidence="1" type="ORF">CWB98_07620</name>
</gene>
<organism evidence="1 2">
    <name type="scientific">Pseudoalteromonas rubra</name>
    <dbReference type="NCBI Taxonomy" id="43658"/>
    <lineage>
        <taxon>Bacteria</taxon>
        <taxon>Pseudomonadati</taxon>
        <taxon>Pseudomonadota</taxon>
        <taxon>Gammaproteobacteria</taxon>
        <taxon>Alteromonadales</taxon>
        <taxon>Pseudoalteromonadaceae</taxon>
        <taxon>Pseudoalteromonas</taxon>
    </lineage>
</organism>
<reference evidence="2" key="2">
    <citation type="submission" date="2019-06" db="EMBL/GenBank/DDBJ databases">
        <title>Co-occurence of chitin degradation, pigmentation and bioactivity in marine Pseudoalteromonas.</title>
        <authorList>
            <person name="Sonnenschein E.C."/>
            <person name="Bech P.K."/>
        </authorList>
    </citation>
    <scope>NUCLEOTIDE SEQUENCE [LARGE SCALE GENOMIC DNA]</scope>
    <source>
        <strain evidence="2">S2599</strain>
    </source>
</reference>
<dbReference type="AlphaFoldDB" id="A0A5S3X2J1"/>
<sequence>MNAWIDSNEYSVNKEKLLDLKYKIVNGEYLFYFVHLSIGNSCEAYSFDPISTNATLYFSDKSIGKPVGYHGNINQIVFGRNEIYAILKFKGSPKGREPLFHNFVLSGEHLIFKGCKGSKEIKNRKEVESHFSFLPAGAPEKNRPPYNYLSSEQIFSFISLALDLLPFKR</sequence>
<dbReference type="RefSeq" id="WP_138544297.1">
    <property type="nucleotide sequence ID" value="NZ_PNCJ01000011.1"/>
</dbReference>
<name>A0A5S3X2J1_9GAMM</name>
<dbReference type="Proteomes" id="UP000306719">
    <property type="component" value="Unassembled WGS sequence"/>
</dbReference>
<protein>
    <submittedName>
        <fullName evidence="1">Uncharacterized protein</fullName>
    </submittedName>
</protein>
<evidence type="ECO:0000313" key="1">
    <source>
        <dbReference type="EMBL" id="TMP38178.1"/>
    </source>
</evidence>
<proteinExistence type="predicted"/>
<comment type="caution">
    <text evidence="1">The sequence shown here is derived from an EMBL/GenBank/DDBJ whole genome shotgun (WGS) entry which is preliminary data.</text>
</comment>
<evidence type="ECO:0000313" key="2">
    <source>
        <dbReference type="Proteomes" id="UP000306719"/>
    </source>
</evidence>
<reference evidence="1 2" key="1">
    <citation type="submission" date="2018-01" db="EMBL/GenBank/DDBJ databases">
        <authorList>
            <person name="Paulsen S."/>
            <person name="Gram L.K."/>
        </authorList>
    </citation>
    <scope>NUCLEOTIDE SEQUENCE [LARGE SCALE GENOMIC DNA]</scope>
    <source>
        <strain evidence="1 2">S2599</strain>
    </source>
</reference>